<name>A0A166RQJ1_9AGAM</name>
<gene>
    <name evidence="1" type="ORF">FIBSPDRAFT_852687</name>
</gene>
<proteinExistence type="predicted"/>
<dbReference type="Proteomes" id="UP000076532">
    <property type="component" value="Unassembled WGS sequence"/>
</dbReference>
<dbReference type="AlphaFoldDB" id="A0A166RQJ1"/>
<dbReference type="EMBL" id="KV417503">
    <property type="protein sequence ID" value="KZP28537.1"/>
    <property type="molecule type" value="Genomic_DNA"/>
</dbReference>
<protein>
    <submittedName>
        <fullName evidence="1">Uncharacterized protein</fullName>
    </submittedName>
</protein>
<keyword evidence="2" id="KW-1185">Reference proteome</keyword>
<sequence length="91" mass="10192">REGEDTSTSHHGLCWPKLHTLAVEGSDNRGRLQVTAVHHEISALQEAGHPIRKIKVPKAALGQVDAEAAADLREIVEVEEFWLDWPTPFEY</sequence>
<dbReference type="OrthoDB" id="10509400at2759"/>
<feature type="non-terminal residue" evidence="1">
    <location>
        <position position="1"/>
    </location>
</feature>
<evidence type="ECO:0000313" key="1">
    <source>
        <dbReference type="EMBL" id="KZP28537.1"/>
    </source>
</evidence>
<reference evidence="1 2" key="1">
    <citation type="journal article" date="2016" name="Mol. Biol. Evol.">
        <title>Comparative Genomics of Early-Diverging Mushroom-Forming Fungi Provides Insights into the Origins of Lignocellulose Decay Capabilities.</title>
        <authorList>
            <person name="Nagy L.G."/>
            <person name="Riley R."/>
            <person name="Tritt A."/>
            <person name="Adam C."/>
            <person name="Daum C."/>
            <person name="Floudas D."/>
            <person name="Sun H."/>
            <person name="Yadav J.S."/>
            <person name="Pangilinan J."/>
            <person name="Larsson K.H."/>
            <person name="Matsuura K."/>
            <person name="Barry K."/>
            <person name="Labutti K."/>
            <person name="Kuo R."/>
            <person name="Ohm R.A."/>
            <person name="Bhattacharya S.S."/>
            <person name="Shirouzu T."/>
            <person name="Yoshinaga Y."/>
            <person name="Martin F.M."/>
            <person name="Grigoriev I.V."/>
            <person name="Hibbett D.S."/>
        </authorList>
    </citation>
    <scope>NUCLEOTIDE SEQUENCE [LARGE SCALE GENOMIC DNA]</scope>
    <source>
        <strain evidence="1 2">CBS 109695</strain>
    </source>
</reference>
<organism evidence="1 2">
    <name type="scientific">Athelia psychrophila</name>
    <dbReference type="NCBI Taxonomy" id="1759441"/>
    <lineage>
        <taxon>Eukaryota</taxon>
        <taxon>Fungi</taxon>
        <taxon>Dikarya</taxon>
        <taxon>Basidiomycota</taxon>
        <taxon>Agaricomycotina</taxon>
        <taxon>Agaricomycetes</taxon>
        <taxon>Agaricomycetidae</taxon>
        <taxon>Atheliales</taxon>
        <taxon>Atheliaceae</taxon>
        <taxon>Athelia</taxon>
    </lineage>
</organism>
<evidence type="ECO:0000313" key="2">
    <source>
        <dbReference type="Proteomes" id="UP000076532"/>
    </source>
</evidence>
<accession>A0A166RQJ1</accession>